<dbReference type="SMART" id="SM00463">
    <property type="entry name" value="SMR"/>
    <property type="match status" value="1"/>
</dbReference>
<name>A0A6I3KGY5_9HYPH</name>
<dbReference type="AlphaFoldDB" id="A0A6I3KGY5"/>
<dbReference type="RefSeq" id="WP_154739292.1">
    <property type="nucleotide sequence ID" value="NZ_WMBQ01000001.1"/>
</dbReference>
<dbReference type="Gene3D" id="3.30.1370.110">
    <property type="match status" value="1"/>
</dbReference>
<dbReference type="InterPro" id="IPR002625">
    <property type="entry name" value="Smr_dom"/>
</dbReference>
<dbReference type="EMBL" id="WMBQ01000001">
    <property type="protein sequence ID" value="MTD94935.1"/>
    <property type="molecule type" value="Genomic_DNA"/>
</dbReference>
<evidence type="ECO:0000313" key="4">
    <source>
        <dbReference type="Proteomes" id="UP000440694"/>
    </source>
</evidence>
<sequence>MANDRERRPVKHPPGKKPGARLSSEERELWEHAARSIKPIKGKKGRVHTALEDADEAPPRPGKHEPPKPAPTKHKPVTPPPPSPRVASPPPAPAPLSLERRKARKLGSGRIEIEGRIDLHGMRQSEAHVALIRFLQRGYVDGRRWVLVITGKGAPTRTAHDEKLEREGAERGVLRRNVPRWLAEPELAPIVIGFTTAAIKHGGEGALYVHLRKKPGGRSDD</sequence>
<accession>A0A6I3KGY5</accession>
<reference evidence="3 4" key="1">
    <citation type="submission" date="2019-11" db="EMBL/GenBank/DDBJ databases">
        <title>Identification of a novel strain.</title>
        <authorList>
            <person name="Xu Q."/>
            <person name="Wang G."/>
        </authorList>
    </citation>
    <scope>NUCLEOTIDE SEQUENCE [LARGE SCALE GENOMIC DNA]</scope>
    <source>
        <strain evidence="4">xq</strain>
    </source>
</reference>
<dbReference type="SUPFAM" id="SSF160443">
    <property type="entry name" value="SMR domain-like"/>
    <property type="match status" value="1"/>
</dbReference>
<dbReference type="PANTHER" id="PTHR35562">
    <property type="entry name" value="DNA ENDONUCLEASE SMRA-RELATED"/>
    <property type="match status" value="1"/>
</dbReference>
<organism evidence="3 4">
    <name type="scientific">Hyphomicrobium album</name>
    <dbReference type="NCBI Taxonomy" id="2665159"/>
    <lineage>
        <taxon>Bacteria</taxon>
        <taxon>Pseudomonadati</taxon>
        <taxon>Pseudomonadota</taxon>
        <taxon>Alphaproteobacteria</taxon>
        <taxon>Hyphomicrobiales</taxon>
        <taxon>Hyphomicrobiaceae</taxon>
        <taxon>Hyphomicrobium</taxon>
    </lineage>
</organism>
<feature type="compositionally biased region" description="Basic residues" evidence="1">
    <location>
        <begin position="38"/>
        <end position="47"/>
    </location>
</feature>
<feature type="compositionally biased region" description="Pro residues" evidence="1">
    <location>
        <begin position="77"/>
        <end position="94"/>
    </location>
</feature>
<proteinExistence type="predicted"/>
<evidence type="ECO:0000313" key="3">
    <source>
        <dbReference type="EMBL" id="MTD94935.1"/>
    </source>
</evidence>
<dbReference type="PANTHER" id="PTHR35562:SF2">
    <property type="entry name" value="DNA ENDONUCLEASE SMRA-RELATED"/>
    <property type="match status" value="1"/>
</dbReference>
<feature type="region of interest" description="Disordered" evidence="1">
    <location>
        <begin position="1"/>
        <end position="103"/>
    </location>
</feature>
<feature type="compositionally biased region" description="Basic and acidic residues" evidence="1">
    <location>
        <begin position="23"/>
        <end position="34"/>
    </location>
</feature>
<evidence type="ECO:0000256" key="1">
    <source>
        <dbReference type="SAM" id="MobiDB-lite"/>
    </source>
</evidence>
<dbReference type="Proteomes" id="UP000440694">
    <property type="component" value="Unassembled WGS sequence"/>
</dbReference>
<evidence type="ECO:0000259" key="2">
    <source>
        <dbReference type="PROSITE" id="PS50828"/>
    </source>
</evidence>
<dbReference type="InterPro" id="IPR036063">
    <property type="entry name" value="Smr_dom_sf"/>
</dbReference>
<keyword evidence="4" id="KW-1185">Reference proteome</keyword>
<comment type="caution">
    <text evidence="3">The sequence shown here is derived from an EMBL/GenBank/DDBJ whole genome shotgun (WGS) entry which is preliminary data.</text>
</comment>
<feature type="domain" description="Smr" evidence="2">
    <location>
        <begin position="117"/>
        <end position="212"/>
    </location>
</feature>
<protein>
    <submittedName>
        <fullName evidence="3">DNA mismatch repair protein MutS</fullName>
    </submittedName>
</protein>
<gene>
    <name evidence="3" type="ORF">GIW81_11395</name>
</gene>
<feature type="compositionally biased region" description="Basic residues" evidence="1">
    <location>
        <begin position="8"/>
        <end position="19"/>
    </location>
</feature>
<dbReference type="PROSITE" id="PS50828">
    <property type="entry name" value="SMR"/>
    <property type="match status" value="1"/>
</dbReference>
<dbReference type="Pfam" id="PF01713">
    <property type="entry name" value="Smr"/>
    <property type="match status" value="1"/>
</dbReference>